<dbReference type="SUPFAM" id="SSF56801">
    <property type="entry name" value="Acetyl-CoA synthetase-like"/>
    <property type="match status" value="1"/>
</dbReference>
<accession>A0A9D1UHG7</accession>
<feature type="domain" description="AMP-dependent synthetase/ligase" evidence="3">
    <location>
        <begin position="17"/>
        <end position="409"/>
    </location>
</feature>
<dbReference type="PANTHER" id="PTHR43272">
    <property type="entry name" value="LONG-CHAIN-FATTY-ACID--COA LIGASE"/>
    <property type="match status" value="1"/>
</dbReference>
<feature type="non-terminal residue" evidence="4">
    <location>
        <position position="490"/>
    </location>
</feature>
<dbReference type="AlphaFoldDB" id="A0A9D1UHG7"/>
<dbReference type="GO" id="GO:0016020">
    <property type="term" value="C:membrane"/>
    <property type="evidence" value="ECO:0007669"/>
    <property type="project" value="TreeGrafter"/>
</dbReference>
<dbReference type="InterPro" id="IPR000873">
    <property type="entry name" value="AMP-dep_synth/lig_dom"/>
</dbReference>
<evidence type="ECO:0000256" key="2">
    <source>
        <dbReference type="ARBA" id="ARBA00022840"/>
    </source>
</evidence>
<organism evidence="4 5">
    <name type="scientific">Candidatus Onthomorpha intestinigallinarum</name>
    <dbReference type="NCBI Taxonomy" id="2840880"/>
    <lineage>
        <taxon>Bacteria</taxon>
        <taxon>Pseudomonadati</taxon>
        <taxon>Bacteroidota</taxon>
        <taxon>Bacteroidia</taxon>
        <taxon>Bacteroidales</taxon>
        <taxon>Candidatus Onthomorpha</taxon>
    </lineage>
</organism>
<evidence type="ECO:0000313" key="5">
    <source>
        <dbReference type="Proteomes" id="UP000824267"/>
    </source>
</evidence>
<proteinExistence type="predicted"/>
<dbReference type="PANTHER" id="PTHR43272:SF33">
    <property type="entry name" value="AMP-BINDING DOMAIN-CONTAINING PROTEIN-RELATED"/>
    <property type="match status" value="1"/>
</dbReference>
<dbReference type="Gene3D" id="3.40.50.12780">
    <property type="entry name" value="N-terminal domain of ligase-like"/>
    <property type="match status" value="1"/>
</dbReference>
<evidence type="ECO:0000256" key="1">
    <source>
        <dbReference type="ARBA" id="ARBA00022741"/>
    </source>
</evidence>
<comment type="caution">
    <text evidence="4">The sequence shown here is derived from an EMBL/GenBank/DDBJ whole genome shotgun (WGS) entry which is preliminary data.</text>
</comment>
<dbReference type="PROSITE" id="PS00455">
    <property type="entry name" value="AMP_BINDING"/>
    <property type="match status" value="1"/>
</dbReference>
<reference evidence="4" key="1">
    <citation type="journal article" date="2021" name="PeerJ">
        <title>Extensive microbial diversity within the chicken gut microbiome revealed by metagenomics and culture.</title>
        <authorList>
            <person name="Gilroy R."/>
            <person name="Ravi A."/>
            <person name="Getino M."/>
            <person name="Pursley I."/>
            <person name="Horton D.L."/>
            <person name="Alikhan N.F."/>
            <person name="Baker D."/>
            <person name="Gharbi K."/>
            <person name="Hall N."/>
            <person name="Watson M."/>
            <person name="Adriaenssens E.M."/>
            <person name="Foster-Nyarko E."/>
            <person name="Jarju S."/>
            <person name="Secka A."/>
            <person name="Antonio M."/>
            <person name="Oren A."/>
            <person name="Chaudhuri R.R."/>
            <person name="La Ragione R."/>
            <person name="Hildebrand F."/>
            <person name="Pallen M.J."/>
        </authorList>
    </citation>
    <scope>NUCLEOTIDE SEQUENCE</scope>
    <source>
        <strain evidence="4">Gambia16-930</strain>
    </source>
</reference>
<evidence type="ECO:0000259" key="3">
    <source>
        <dbReference type="Pfam" id="PF00501"/>
    </source>
</evidence>
<name>A0A9D1UHG7_9BACT</name>
<keyword evidence="2" id="KW-0067">ATP-binding</keyword>
<dbReference type="Pfam" id="PF00501">
    <property type="entry name" value="AMP-binding"/>
    <property type="match status" value="1"/>
</dbReference>
<gene>
    <name evidence="4" type="ORF">IAC47_00580</name>
</gene>
<reference evidence="4" key="2">
    <citation type="submission" date="2021-04" db="EMBL/GenBank/DDBJ databases">
        <authorList>
            <person name="Gilroy R."/>
        </authorList>
    </citation>
    <scope>NUCLEOTIDE SEQUENCE</scope>
    <source>
        <strain evidence="4">Gambia16-930</strain>
    </source>
</reference>
<dbReference type="InterPro" id="IPR042099">
    <property type="entry name" value="ANL_N_sf"/>
</dbReference>
<dbReference type="Proteomes" id="UP000824267">
    <property type="component" value="Unassembled WGS sequence"/>
</dbReference>
<dbReference type="InterPro" id="IPR020845">
    <property type="entry name" value="AMP-binding_CS"/>
</dbReference>
<sequence length="490" mass="55230">MYTDSFIANIEANIKENWDLPSLSDYKKEPIYYREVARRMARLHVLFETAGVEKGDKIVICGRNCASWAIVFFATLTYGAVAVPLLHEFKSEAVTHLVNHSDSRLMFVGDVVWEGLNADEMPKLSAIIQMQGFELVGCSDEKFRQAYENVDKNFEMKYPDGFGKDDIVYHSDDLDSLALINYTSGTTSMSKGVMLPYRSLLSNYMFACEVLPQMVAGMDVISMLPMAHMYGMQFEMIFEFIKGIHIHFLTRIPSPKLVAEAFARVKPDLIISVPLIIEKIYRSKLKPMLDKTIVKVLLRTPIIDSVLKNRILTALNEAFGGRFYEIIIGGAAFNREVESFFKKIGFAHTVGYGMTECGPIICYADWKSHKLGSCGKAVPRMEVKIDSEDEQKQVGEILVRGANVMLGYYKNEEATQNAFKDGWLRTGDLGLKDKDGNVYIKGRSKNMILGANGQNIYPEEIEDKLNSSEYVSESLVKEVNGKLVALVYLD</sequence>
<dbReference type="GO" id="GO:0005524">
    <property type="term" value="F:ATP binding"/>
    <property type="evidence" value="ECO:0007669"/>
    <property type="project" value="UniProtKB-KW"/>
</dbReference>
<dbReference type="GO" id="GO:0004467">
    <property type="term" value="F:long-chain fatty acid-CoA ligase activity"/>
    <property type="evidence" value="ECO:0007669"/>
    <property type="project" value="TreeGrafter"/>
</dbReference>
<dbReference type="EMBL" id="DXGG01000021">
    <property type="protein sequence ID" value="HIW86761.1"/>
    <property type="molecule type" value="Genomic_DNA"/>
</dbReference>
<keyword evidence="1" id="KW-0547">Nucleotide-binding</keyword>
<evidence type="ECO:0000313" key="4">
    <source>
        <dbReference type="EMBL" id="HIW86761.1"/>
    </source>
</evidence>
<protein>
    <submittedName>
        <fullName evidence="4">AMP-binding protein</fullName>
    </submittedName>
</protein>